<name>A0ACC6U0S3_9BURK</name>
<gene>
    <name evidence="1" type="ORF">AB4Y32_16045</name>
</gene>
<dbReference type="Proteomes" id="UP001558850">
    <property type="component" value="Unassembled WGS sequence"/>
</dbReference>
<dbReference type="EMBL" id="JBFRCH010000007">
    <property type="protein sequence ID" value="MEX3933288.1"/>
    <property type="molecule type" value="Genomic_DNA"/>
</dbReference>
<keyword evidence="2" id="KW-1185">Reference proteome</keyword>
<organism evidence="1 2">
    <name type="scientific">Paraburkholderia phymatum</name>
    <dbReference type="NCBI Taxonomy" id="148447"/>
    <lineage>
        <taxon>Bacteria</taxon>
        <taxon>Pseudomonadati</taxon>
        <taxon>Pseudomonadota</taxon>
        <taxon>Betaproteobacteria</taxon>
        <taxon>Burkholderiales</taxon>
        <taxon>Burkholderiaceae</taxon>
        <taxon>Paraburkholderia</taxon>
    </lineage>
</organism>
<proteinExistence type="predicted"/>
<evidence type="ECO:0000313" key="1">
    <source>
        <dbReference type="EMBL" id="MEX3933288.1"/>
    </source>
</evidence>
<protein>
    <submittedName>
        <fullName evidence="1">Uncharacterized protein</fullName>
    </submittedName>
</protein>
<sequence>MITFGAFLNGQLVCTITVDSTKPRDVESALRCLRNSYPEAIIYRKL</sequence>
<comment type="caution">
    <text evidence="1">The sequence shown here is derived from an EMBL/GenBank/DDBJ whole genome shotgun (WGS) entry which is preliminary data.</text>
</comment>
<accession>A0ACC6U0S3</accession>
<evidence type="ECO:0000313" key="2">
    <source>
        <dbReference type="Proteomes" id="UP001558850"/>
    </source>
</evidence>
<reference evidence="1" key="1">
    <citation type="submission" date="2024-07" db="EMBL/GenBank/DDBJ databases">
        <title>A survey of Mimosa microsymbionts across Brazilian biomes reveals a high diversity of Paraburkholderia nodulating endemic species, but also that Cupriavidus is common as a symbiont of widespread species.</title>
        <authorList>
            <person name="Rouws L."/>
            <person name="Barauna A."/>
            <person name="Beukes C."/>
            <person name="Rouws J.R.C."/>
            <person name="De Faria S.M."/>
            <person name="Gross E."/>
            <person name="Bueno Dos Reis Junior F."/>
            <person name="Simon M.F."/>
            <person name="Maluk M."/>
            <person name="Odee D.W."/>
            <person name="Kenicer G."/>
            <person name="Young J.P.W."/>
            <person name="Reis V.M."/>
            <person name="Zilli J."/>
            <person name="James E.K."/>
        </authorList>
    </citation>
    <scope>NUCLEOTIDE SEQUENCE</scope>
    <source>
        <strain evidence="1">EG181B</strain>
    </source>
</reference>